<evidence type="ECO:0000313" key="2">
    <source>
        <dbReference type="EMBL" id="MPC51162.1"/>
    </source>
</evidence>
<dbReference type="AlphaFoldDB" id="A0A5B7FX32"/>
<comment type="caution">
    <text evidence="2">The sequence shown here is derived from an EMBL/GenBank/DDBJ whole genome shotgun (WGS) entry which is preliminary data.</text>
</comment>
<evidence type="ECO:0000313" key="3">
    <source>
        <dbReference type="Proteomes" id="UP000324222"/>
    </source>
</evidence>
<accession>A0A5B7FX32</accession>
<gene>
    <name evidence="2" type="ORF">E2C01_045002</name>
</gene>
<proteinExistence type="predicted"/>
<sequence>MHVHGHLRLVMEPGSVSPALSAYIGVVWIPQCPEFLYIRWTSILCREMEKEEEEEQKKKNKRWRKKNIKKEKDKRPR</sequence>
<evidence type="ECO:0000256" key="1">
    <source>
        <dbReference type="SAM" id="MobiDB-lite"/>
    </source>
</evidence>
<feature type="region of interest" description="Disordered" evidence="1">
    <location>
        <begin position="54"/>
        <end position="77"/>
    </location>
</feature>
<dbReference type="EMBL" id="VSRR010009996">
    <property type="protein sequence ID" value="MPC51162.1"/>
    <property type="molecule type" value="Genomic_DNA"/>
</dbReference>
<protein>
    <submittedName>
        <fullName evidence="2">Uncharacterized protein</fullName>
    </submittedName>
</protein>
<keyword evidence="3" id="KW-1185">Reference proteome</keyword>
<name>A0A5B7FX32_PORTR</name>
<feature type="compositionally biased region" description="Basic residues" evidence="1">
    <location>
        <begin position="58"/>
        <end position="69"/>
    </location>
</feature>
<reference evidence="2 3" key="1">
    <citation type="submission" date="2019-05" db="EMBL/GenBank/DDBJ databases">
        <title>Another draft genome of Portunus trituberculatus and its Hox gene families provides insights of decapod evolution.</title>
        <authorList>
            <person name="Jeong J.-H."/>
            <person name="Song I."/>
            <person name="Kim S."/>
            <person name="Choi T."/>
            <person name="Kim D."/>
            <person name="Ryu S."/>
            <person name="Kim W."/>
        </authorList>
    </citation>
    <scope>NUCLEOTIDE SEQUENCE [LARGE SCALE GENOMIC DNA]</scope>
    <source>
        <tissue evidence="2">Muscle</tissue>
    </source>
</reference>
<organism evidence="2 3">
    <name type="scientific">Portunus trituberculatus</name>
    <name type="common">Swimming crab</name>
    <name type="synonym">Neptunus trituberculatus</name>
    <dbReference type="NCBI Taxonomy" id="210409"/>
    <lineage>
        <taxon>Eukaryota</taxon>
        <taxon>Metazoa</taxon>
        <taxon>Ecdysozoa</taxon>
        <taxon>Arthropoda</taxon>
        <taxon>Crustacea</taxon>
        <taxon>Multicrustacea</taxon>
        <taxon>Malacostraca</taxon>
        <taxon>Eumalacostraca</taxon>
        <taxon>Eucarida</taxon>
        <taxon>Decapoda</taxon>
        <taxon>Pleocyemata</taxon>
        <taxon>Brachyura</taxon>
        <taxon>Eubrachyura</taxon>
        <taxon>Portunoidea</taxon>
        <taxon>Portunidae</taxon>
        <taxon>Portuninae</taxon>
        <taxon>Portunus</taxon>
    </lineage>
</organism>
<dbReference type="Proteomes" id="UP000324222">
    <property type="component" value="Unassembled WGS sequence"/>
</dbReference>